<evidence type="ECO:0000256" key="3">
    <source>
        <dbReference type="RuleBase" id="RU361235"/>
    </source>
</evidence>
<dbReference type="GO" id="GO:0016787">
    <property type="term" value="F:hydrolase activity"/>
    <property type="evidence" value="ECO:0007669"/>
    <property type="project" value="UniProtKB-KW"/>
</dbReference>
<evidence type="ECO:0000313" key="6">
    <source>
        <dbReference type="Proteomes" id="UP001295794"/>
    </source>
</evidence>
<dbReference type="EC" id="3.1.1.-" evidence="3"/>
<comment type="caution">
    <text evidence="5">The sequence shown here is derived from an EMBL/GenBank/DDBJ whole genome shotgun (WGS) entry which is preliminary data.</text>
</comment>
<proteinExistence type="inferred from homology"/>
<feature type="chain" id="PRO_5041781972" description="Carboxylic ester hydrolase" evidence="3">
    <location>
        <begin position="19"/>
        <end position="527"/>
    </location>
</feature>
<dbReference type="InterPro" id="IPR029058">
    <property type="entry name" value="AB_hydrolase_fold"/>
</dbReference>
<dbReference type="SUPFAM" id="SSF53474">
    <property type="entry name" value="alpha/beta-Hydrolases"/>
    <property type="match status" value="1"/>
</dbReference>
<dbReference type="AlphaFoldDB" id="A0AAD2H1X2"/>
<sequence>MLTKTFLPLLSLAVVASAQVQSPIFDLGYAKYQGAVNTTTNVTSLIGIRYAAPPVGDLRFRAPTAPANVSGVQSATVEANQCYQAFIGKAPGNFMSLKRATISPSEDCLFLNVFYPSDAAGKPKEKLPTLFWIHGGGYDVGDISNFDGGDIIRQANQGVVVVTIQYRLGAFGFLPGTATKEDGDLNAGILDQDFALRWVQQHISQFGGDPSKVTIWGESAGGGSVLQHLIANNGKTQPQLFRAAITSSSYLPPQYKYDDPAAEILFNTFAAQNNCTSAADVMSCLRSVDASAMATVNNNVNNGGFFGTFTWVPVVDGEYIVQSPIAALQKRKVNGQALLAIANAFEGTIFINTTSNVNASQYALELFPHLTETQAKKVGSLYAGLGDNVFQVEAIMGEAIFICPSYYLANAYSGHSWKGKFAVPPALHVDDTAYYWPTGNPPPYQNTQFINAFAQSFTSFIVNLDPNQKINANTLTPQWNQYDVDQTEMLFNRTEAGVPVVRAFNTDPLLDARCRFWNSARKSPVQW</sequence>
<dbReference type="InterPro" id="IPR002018">
    <property type="entry name" value="CarbesteraseB"/>
</dbReference>
<feature type="domain" description="Carboxylesterase type B" evidence="4">
    <location>
        <begin position="29"/>
        <end position="491"/>
    </location>
</feature>
<evidence type="ECO:0000313" key="5">
    <source>
        <dbReference type="EMBL" id="CAK5266644.1"/>
    </source>
</evidence>
<dbReference type="InterPro" id="IPR019819">
    <property type="entry name" value="Carboxylesterase_B_CS"/>
</dbReference>
<name>A0AAD2H1X2_9AGAR</name>
<dbReference type="Proteomes" id="UP001295794">
    <property type="component" value="Unassembled WGS sequence"/>
</dbReference>
<dbReference type="PROSITE" id="PS00122">
    <property type="entry name" value="CARBOXYLESTERASE_B_1"/>
    <property type="match status" value="1"/>
</dbReference>
<gene>
    <name evidence="5" type="ORF">MYCIT1_LOCUS8556</name>
</gene>
<dbReference type="InterPro" id="IPR019826">
    <property type="entry name" value="Carboxylesterase_B_AS"/>
</dbReference>
<evidence type="ECO:0000256" key="1">
    <source>
        <dbReference type="ARBA" id="ARBA00005964"/>
    </source>
</evidence>
<protein>
    <recommendedName>
        <fullName evidence="3">Carboxylic ester hydrolase</fullName>
        <ecNumber evidence="3">3.1.1.-</ecNumber>
    </recommendedName>
</protein>
<reference evidence="5" key="1">
    <citation type="submission" date="2023-11" db="EMBL/GenBank/DDBJ databases">
        <authorList>
            <person name="De Vega J J."/>
            <person name="De Vega J J."/>
        </authorList>
    </citation>
    <scope>NUCLEOTIDE SEQUENCE</scope>
</reference>
<evidence type="ECO:0000256" key="2">
    <source>
        <dbReference type="ARBA" id="ARBA00022801"/>
    </source>
</evidence>
<feature type="signal peptide" evidence="3">
    <location>
        <begin position="1"/>
        <end position="18"/>
    </location>
</feature>
<dbReference type="InterPro" id="IPR050309">
    <property type="entry name" value="Type-B_Carboxylest/Lipase"/>
</dbReference>
<keyword evidence="6" id="KW-1185">Reference proteome</keyword>
<keyword evidence="3" id="KW-0732">Signal</keyword>
<dbReference type="PROSITE" id="PS00941">
    <property type="entry name" value="CARBOXYLESTERASE_B_2"/>
    <property type="match status" value="1"/>
</dbReference>
<dbReference type="PANTHER" id="PTHR11559">
    <property type="entry name" value="CARBOXYLESTERASE"/>
    <property type="match status" value="1"/>
</dbReference>
<organism evidence="5 6">
    <name type="scientific">Mycena citricolor</name>
    <dbReference type="NCBI Taxonomy" id="2018698"/>
    <lineage>
        <taxon>Eukaryota</taxon>
        <taxon>Fungi</taxon>
        <taxon>Dikarya</taxon>
        <taxon>Basidiomycota</taxon>
        <taxon>Agaricomycotina</taxon>
        <taxon>Agaricomycetes</taxon>
        <taxon>Agaricomycetidae</taxon>
        <taxon>Agaricales</taxon>
        <taxon>Marasmiineae</taxon>
        <taxon>Mycenaceae</taxon>
        <taxon>Mycena</taxon>
    </lineage>
</organism>
<dbReference type="Gene3D" id="3.40.50.1820">
    <property type="entry name" value="alpha/beta hydrolase"/>
    <property type="match status" value="1"/>
</dbReference>
<dbReference type="Pfam" id="PF00135">
    <property type="entry name" value="COesterase"/>
    <property type="match status" value="1"/>
</dbReference>
<accession>A0AAD2H1X2</accession>
<keyword evidence="2 3" id="KW-0378">Hydrolase</keyword>
<dbReference type="EMBL" id="CAVNYO010000110">
    <property type="protein sequence ID" value="CAK5266644.1"/>
    <property type="molecule type" value="Genomic_DNA"/>
</dbReference>
<comment type="similarity">
    <text evidence="1 3">Belongs to the type-B carboxylesterase/lipase family.</text>
</comment>
<evidence type="ECO:0000259" key="4">
    <source>
        <dbReference type="Pfam" id="PF00135"/>
    </source>
</evidence>